<accession>A0A368ZXS7</accession>
<organism evidence="2 3">
    <name type="scientific">Schleiferia thermophila</name>
    <dbReference type="NCBI Taxonomy" id="884107"/>
    <lineage>
        <taxon>Bacteria</taxon>
        <taxon>Pseudomonadati</taxon>
        <taxon>Bacteroidota</taxon>
        <taxon>Flavobacteriia</taxon>
        <taxon>Flavobacteriales</taxon>
        <taxon>Schleiferiaceae</taxon>
        <taxon>Schleiferia</taxon>
    </lineage>
</organism>
<proteinExistence type="predicted"/>
<dbReference type="InterPro" id="IPR025714">
    <property type="entry name" value="Methyltranfer_dom"/>
</dbReference>
<keyword evidence="2" id="KW-0489">Methyltransferase</keyword>
<name>A0A368ZXS7_9FLAO</name>
<comment type="caution">
    <text evidence="2">The sequence shown here is derived from an EMBL/GenBank/DDBJ whole genome shotgun (WGS) entry which is preliminary data.</text>
</comment>
<keyword evidence="2" id="KW-0808">Transferase</keyword>
<feature type="domain" description="Methyltransferase" evidence="1">
    <location>
        <begin position="78"/>
        <end position="213"/>
    </location>
</feature>
<gene>
    <name evidence="2" type="ORF">DES35_1094</name>
</gene>
<evidence type="ECO:0000313" key="3">
    <source>
        <dbReference type="Proteomes" id="UP000253517"/>
    </source>
</evidence>
<dbReference type="Gene3D" id="3.40.50.150">
    <property type="entry name" value="Vaccinia Virus protein VP39"/>
    <property type="match status" value="1"/>
</dbReference>
<dbReference type="GO" id="GO:0008168">
    <property type="term" value="F:methyltransferase activity"/>
    <property type="evidence" value="ECO:0007669"/>
    <property type="project" value="UniProtKB-KW"/>
</dbReference>
<dbReference type="AlphaFoldDB" id="A0A368ZXS7"/>
<dbReference type="RefSeq" id="WP_114366581.1">
    <property type="nucleotide sequence ID" value="NZ_BHZF01000007.1"/>
</dbReference>
<reference evidence="2 3" key="1">
    <citation type="submission" date="2018-07" db="EMBL/GenBank/DDBJ databases">
        <title>Genomic Encyclopedia of Type Strains, Phase IV (KMG-IV): sequencing the most valuable type-strain genomes for metagenomic binning, comparative biology and taxonomic classification.</title>
        <authorList>
            <person name="Goeker M."/>
        </authorList>
    </citation>
    <scope>NUCLEOTIDE SEQUENCE [LARGE SCALE GENOMIC DNA]</scope>
    <source>
        <strain evidence="2 3">DSM 21410</strain>
    </source>
</reference>
<dbReference type="CDD" id="cd02440">
    <property type="entry name" value="AdoMet_MTases"/>
    <property type="match status" value="1"/>
</dbReference>
<dbReference type="Pfam" id="PF13847">
    <property type="entry name" value="Methyltransf_31"/>
    <property type="match status" value="1"/>
</dbReference>
<dbReference type="GO" id="GO:0032259">
    <property type="term" value="P:methylation"/>
    <property type="evidence" value="ECO:0007669"/>
    <property type="project" value="UniProtKB-KW"/>
</dbReference>
<dbReference type="InterPro" id="IPR029063">
    <property type="entry name" value="SAM-dependent_MTases_sf"/>
</dbReference>
<dbReference type="EMBL" id="QPJS01000009">
    <property type="protein sequence ID" value="RCX01078.1"/>
    <property type="molecule type" value="Genomic_DNA"/>
</dbReference>
<dbReference type="PANTHER" id="PTHR43861">
    <property type="entry name" value="TRANS-ACONITATE 2-METHYLTRANSFERASE-RELATED"/>
    <property type="match status" value="1"/>
</dbReference>
<keyword evidence="3" id="KW-1185">Reference proteome</keyword>
<sequence>MKKLNYLVRKLYYSLDPSSRLLIRKIIFFPIDFLDYIRGSRHPFQPPKGLIFTGRGNFIKTGKHFADLLKKHAGLTADSYILDVGCGIGRLAVSLTDVLGTRGKYEGFDIVESGINWCKKNISTKFSNFNFMHIPAFNTLYNTKINIRSSHLKFPYPDCYFDIAVATSVFTHMLYDDMIHYIEEIQRTLKPGGRAMITFFIIDENSKKHMNNSEINFRFTRGNYFIMDEKVPEANVAYSEELINEIFRQRHFDILLRIPGSWSTAPIYRNSPEFQDTLFIKKLH</sequence>
<dbReference type="SUPFAM" id="SSF53335">
    <property type="entry name" value="S-adenosyl-L-methionine-dependent methyltransferases"/>
    <property type="match status" value="1"/>
</dbReference>
<evidence type="ECO:0000259" key="1">
    <source>
        <dbReference type="Pfam" id="PF13847"/>
    </source>
</evidence>
<evidence type="ECO:0000313" key="2">
    <source>
        <dbReference type="EMBL" id="RCX01078.1"/>
    </source>
</evidence>
<protein>
    <submittedName>
        <fullName evidence="2">Methyltransferase family protein</fullName>
    </submittedName>
</protein>
<dbReference type="Proteomes" id="UP000253517">
    <property type="component" value="Unassembled WGS sequence"/>
</dbReference>